<feature type="compositionally biased region" description="Polar residues" evidence="1">
    <location>
        <begin position="49"/>
        <end position="82"/>
    </location>
</feature>
<dbReference type="RefSeq" id="WP_142583170.1">
    <property type="nucleotide sequence ID" value="NZ_CABFPH010000029.1"/>
</dbReference>
<reference evidence="3 4" key="1">
    <citation type="submission" date="2019-06" db="EMBL/GenBank/DDBJ databases">
        <authorList>
            <person name="Rodrigo-Torres L."/>
            <person name="Arahal R. D."/>
            <person name="Lucena T."/>
        </authorList>
    </citation>
    <scope>NUCLEOTIDE SEQUENCE [LARGE SCALE GENOMIC DNA]</scope>
    <source>
        <strain evidence="3 4">SB0023/3</strain>
    </source>
</reference>
<keyword evidence="2" id="KW-0732">Signal</keyword>
<evidence type="ECO:0000313" key="4">
    <source>
        <dbReference type="Proteomes" id="UP000410984"/>
    </source>
</evidence>
<feature type="region of interest" description="Disordered" evidence="1">
    <location>
        <begin position="45"/>
        <end position="82"/>
    </location>
</feature>
<dbReference type="Proteomes" id="UP000410984">
    <property type="component" value="Unassembled WGS sequence"/>
</dbReference>
<evidence type="ECO:0000313" key="3">
    <source>
        <dbReference type="EMBL" id="VUD71789.1"/>
    </source>
</evidence>
<feature type="signal peptide" evidence="2">
    <location>
        <begin position="1"/>
        <end position="19"/>
    </location>
</feature>
<organism evidence="3 4">
    <name type="scientific">Methylobacterium symbioticum</name>
    <dbReference type="NCBI Taxonomy" id="2584084"/>
    <lineage>
        <taxon>Bacteria</taxon>
        <taxon>Pseudomonadati</taxon>
        <taxon>Pseudomonadota</taxon>
        <taxon>Alphaproteobacteria</taxon>
        <taxon>Hyphomicrobiales</taxon>
        <taxon>Methylobacteriaceae</taxon>
        <taxon>Methylobacterium</taxon>
    </lineage>
</organism>
<name>A0A509EEC3_9HYPH</name>
<keyword evidence="4" id="KW-1185">Reference proteome</keyword>
<evidence type="ECO:0000256" key="1">
    <source>
        <dbReference type="SAM" id="MobiDB-lite"/>
    </source>
</evidence>
<accession>A0A509EEC3</accession>
<proteinExistence type="predicted"/>
<protein>
    <submittedName>
        <fullName evidence="3">Uncharacterized protein</fullName>
    </submittedName>
</protein>
<sequence>MRTALSIALLLGSVAGASAQYGGYGYGSNSSSHYNSGYTNSHGTYVQPHYSTNPNNTQYDNYGTRGNYNPYSGQTGTRNPRW</sequence>
<gene>
    <name evidence="3" type="ORF">MET9862_02377</name>
</gene>
<dbReference type="AlphaFoldDB" id="A0A509EEC3"/>
<dbReference type="EMBL" id="CABFPH010000029">
    <property type="protein sequence ID" value="VUD71789.1"/>
    <property type="molecule type" value="Genomic_DNA"/>
</dbReference>
<evidence type="ECO:0000256" key="2">
    <source>
        <dbReference type="SAM" id="SignalP"/>
    </source>
</evidence>
<feature type="chain" id="PRO_5021207144" evidence="2">
    <location>
        <begin position="20"/>
        <end position="82"/>
    </location>
</feature>
<dbReference type="OrthoDB" id="7366709at2"/>